<dbReference type="SMART" id="SM00560">
    <property type="entry name" value="LamGL"/>
    <property type="match status" value="1"/>
</dbReference>
<evidence type="ECO:0000259" key="8">
    <source>
        <dbReference type="SMART" id="SM00089"/>
    </source>
</evidence>
<evidence type="ECO:0000313" key="10">
    <source>
        <dbReference type="EMBL" id="MFC7140786.1"/>
    </source>
</evidence>
<dbReference type="AlphaFoldDB" id="A0ABD5Y521"/>
<dbReference type="CDD" id="cd00146">
    <property type="entry name" value="PKD"/>
    <property type="match status" value="1"/>
</dbReference>
<feature type="transmembrane region" description="Helical" evidence="7">
    <location>
        <begin position="18"/>
        <end position="39"/>
    </location>
</feature>
<evidence type="ECO:0000259" key="9">
    <source>
        <dbReference type="SMART" id="SM00560"/>
    </source>
</evidence>
<dbReference type="RefSeq" id="WP_274321877.1">
    <property type="nucleotide sequence ID" value="NZ_CP118158.1"/>
</dbReference>
<keyword evidence="2" id="KW-0479">Metal-binding</keyword>
<keyword evidence="11" id="KW-1185">Reference proteome</keyword>
<dbReference type="PANTHER" id="PTHR19277">
    <property type="entry name" value="PENTRAXIN"/>
    <property type="match status" value="1"/>
</dbReference>
<dbReference type="SUPFAM" id="SSF49899">
    <property type="entry name" value="Concanavalin A-like lectins/glucanases"/>
    <property type="match status" value="1"/>
</dbReference>
<keyword evidence="4" id="KW-0106">Calcium</keyword>
<dbReference type="PANTHER" id="PTHR19277:SF125">
    <property type="entry name" value="B6"/>
    <property type="match status" value="1"/>
</dbReference>
<dbReference type="Gene3D" id="2.60.40.10">
    <property type="entry name" value="Immunoglobulins"/>
    <property type="match status" value="1"/>
</dbReference>
<evidence type="ECO:0000313" key="11">
    <source>
        <dbReference type="Proteomes" id="UP001596432"/>
    </source>
</evidence>
<dbReference type="InterPro" id="IPR013320">
    <property type="entry name" value="ConA-like_dom_sf"/>
</dbReference>
<keyword evidence="7" id="KW-1133">Transmembrane helix</keyword>
<dbReference type="SMART" id="SM00089">
    <property type="entry name" value="PKD"/>
    <property type="match status" value="1"/>
</dbReference>
<dbReference type="InterPro" id="IPR006558">
    <property type="entry name" value="LamG-like"/>
</dbReference>
<dbReference type="Pfam" id="PF18911">
    <property type="entry name" value="PKD_4"/>
    <property type="match status" value="1"/>
</dbReference>
<comment type="caution">
    <text evidence="10">The sequence shown here is derived from an EMBL/GenBank/DDBJ whole genome shotgun (WGS) entry which is preliminary data.</text>
</comment>
<dbReference type="InterPro" id="IPR013783">
    <property type="entry name" value="Ig-like_fold"/>
</dbReference>
<dbReference type="EMBL" id="JBHTAS010000001">
    <property type="protein sequence ID" value="MFC7140786.1"/>
    <property type="molecule type" value="Genomic_DNA"/>
</dbReference>
<keyword evidence="5" id="KW-1015">Disulfide bond</keyword>
<evidence type="ECO:0000256" key="2">
    <source>
        <dbReference type="ARBA" id="ARBA00022723"/>
    </source>
</evidence>
<dbReference type="InterPro" id="IPR022409">
    <property type="entry name" value="PKD/Chitinase_dom"/>
</dbReference>
<comment type="cofactor">
    <cofactor evidence="1">
        <name>Ca(2+)</name>
        <dbReference type="ChEBI" id="CHEBI:29108"/>
    </cofactor>
</comment>
<keyword evidence="7" id="KW-0812">Transmembrane</keyword>
<feature type="region of interest" description="Disordered" evidence="6">
    <location>
        <begin position="278"/>
        <end position="297"/>
    </location>
</feature>
<reference evidence="10 11" key="1">
    <citation type="journal article" date="2019" name="Int. J. Syst. Evol. Microbiol.">
        <title>The Global Catalogue of Microorganisms (GCM) 10K type strain sequencing project: providing services to taxonomists for standard genome sequencing and annotation.</title>
        <authorList>
            <consortium name="The Broad Institute Genomics Platform"/>
            <consortium name="The Broad Institute Genome Sequencing Center for Infectious Disease"/>
            <person name="Wu L."/>
            <person name="Ma J."/>
        </authorList>
    </citation>
    <scope>NUCLEOTIDE SEQUENCE [LARGE SCALE GENOMIC DNA]</scope>
    <source>
        <strain evidence="10 11">XZYJT29</strain>
    </source>
</reference>
<dbReference type="InterPro" id="IPR051360">
    <property type="entry name" value="Neuronal_Pentraxin_Related"/>
</dbReference>
<feature type="domain" description="PKD/Chitinase" evidence="8">
    <location>
        <begin position="189"/>
        <end position="273"/>
    </location>
</feature>
<accession>A0ABD5Y521</accession>
<organism evidence="10 11">
    <name type="scientific">Halosimplex aquaticum</name>
    <dbReference type="NCBI Taxonomy" id="3026162"/>
    <lineage>
        <taxon>Archaea</taxon>
        <taxon>Methanobacteriati</taxon>
        <taxon>Methanobacteriota</taxon>
        <taxon>Stenosarchaea group</taxon>
        <taxon>Halobacteria</taxon>
        <taxon>Halobacteriales</taxon>
        <taxon>Haloarculaceae</taxon>
        <taxon>Halosimplex</taxon>
    </lineage>
</organism>
<dbReference type="GO" id="GO:0046872">
    <property type="term" value="F:metal ion binding"/>
    <property type="evidence" value="ECO:0007669"/>
    <property type="project" value="UniProtKB-KW"/>
</dbReference>
<protein>
    <submittedName>
        <fullName evidence="10">LamG-like jellyroll fold domain-containing protein</fullName>
    </submittedName>
</protein>
<keyword evidence="7" id="KW-0472">Membrane</keyword>
<dbReference type="Pfam" id="PF23928">
    <property type="entry name" value="DUF7266"/>
    <property type="match status" value="1"/>
</dbReference>
<dbReference type="Pfam" id="PF13385">
    <property type="entry name" value="Laminin_G_3"/>
    <property type="match status" value="1"/>
</dbReference>
<evidence type="ECO:0000256" key="3">
    <source>
        <dbReference type="ARBA" id="ARBA00022729"/>
    </source>
</evidence>
<dbReference type="InterPro" id="IPR000601">
    <property type="entry name" value="PKD_dom"/>
</dbReference>
<dbReference type="InterPro" id="IPR055690">
    <property type="entry name" value="DUF7266"/>
</dbReference>
<dbReference type="Proteomes" id="UP001596432">
    <property type="component" value="Unassembled WGS sequence"/>
</dbReference>
<evidence type="ECO:0000256" key="4">
    <source>
        <dbReference type="ARBA" id="ARBA00022837"/>
    </source>
</evidence>
<dbReference type="SUPFAM" id="SSF49299">
    <property type="entry name" value="PKD domain"/>
    <property type="match status" value="1"/>
</dbReference>
<sequence>MRSHTSDDRGISTQISHVFGIAITSLLIVVLLNGVAGYVQDERAKVADSQLETIGNQLASQVERADELGQHGGTVSVETTVDSTVIGDSYTVTLAEGDPCDTGTFHTDSCLVLEGDGVDATAKVPLNLTSDVAIDDKGSGRFVMTVVASAGVADGARPVADHQPRIGVGRTFTVNRFGTVVSPVNRPPISKFTFSPGMPRSSDPVRFSAGDSFDVDGNVVAYKWDFGADGTFDALGRNVTRQLDPGSQEVTLRVVDNEGATSNVTRQIRVSGLAYEGDLTDSDEGTNEHHSDPDEGAVNFTVTNEYRQQIKLTHVLVDPKDDSLDAIDNNCDDDDTCPFGHDDNDGEIVVDEGADRGRAESITSVSGGVPAGGRIVELRDPVYLQDGESAEIWTGALAGKNDLSGTAFDLGVRYQVDGQRNSTVFTDVVGSPNVDDVQIEHEADGDVNLVVYADRELDTIEFDLGGDLSGVADGIDHVTSVGPNRHRHELNVVGTLSSGIVKANLTTAEVGTIPAYETQGSRSINRSISILSGDYVWQSAGDWDAASVSDGVVHDSFGDRRADRVALGYPAEDQFGSGLAGYWPLDGSGDDASGSGLSGTLENGPSSGLGVHGTSSVRFDGTDDYVDVGTGLGDIHSGTSSLSAWVQTSSSGSSNMWQSPGILGVEEDGGGDDIFWGWIDANGYIGIQAGDNAAAKSATPIDDGQWHHVAMTYDASSGEAQMYVDGEHAETVTTGTGPIGNDFGSIGRIEDTGGTPEHFDGKIEEVRSYDRVLSSSEIEALADPSGELVTDWKSGTPALDSSNMSLNYGATVPRATSINVTVVADTNGDGTPDVTSDKISLQDGQHHIAVDGLPDTASRFRLQIEFDSDSVVKAPTLEKIGLMEDS</sequence>
<keyword evidence="3" id="KW-0732">Signal</keyword>
<gene>
    <name evidence="10" type="ORF">ACFQMA_13260</name>
</gene>
<dbReference type="Gene3D" id="2.60.120.200">
    <property type="match status" value="1"/>
</dbReference>
<feature type="domain" description="LamG-like jellyroll fold" evidence="9">
    <location>
        <begin position="638"/>
        <end position="776"/>
    </location>
</feature>
<evidence type="ECO:0000256" key="6">
    <source>
        <dbReference type="SAM" id="MobiDB-lite"/>
    </source>
</evidence>
<proteinExistence type="predicted"/>
<dbReference type="InterPro" id="IPR035986">
    <property type="entry name" value="PKD_dom_sf"/>
</dbReference>
<evidence type="ECO:0000256" key="7">
    <source>
        <dbReference type="SAM" id="Phobius"/>
    </source>
</evidence>
<dbReference type="GeneID" id="78821092"/>
<evidence type="ECO:0000256" key="1">
    <source>
        <dbReference type="ARBA" id="ARBA00001913"/>
    </source>
</evidence>
<name>A0ABD5Y521_9EURY</name>
<evidence type="ECO:0000256" key="5">
    <source>
        <dbReference type="ARBA" id="ARBA00023157"/>
    </source>
</evidence>